<comment type="caution">
    <text evidence="6">The sequence shown here is derived from an EMBL/GenBank/DDBJ whole genome shotgun (WGS) entry which is preliminary data.</text>
</comment>
<dbReference type="InterPro" id="IPR020806">
    <property type="entry name" value="PKS_PP-bd"/>
</dbReference>
<dbReference type="SUPFAM" id="SSF52540">
    <property type="entry name" value="P-loop containing nucleoside triphosphate hydrolases"/>
    <property type="match status" value="1"/>
</dbReference>
<keyword evidence="1" id="KW-0596">Phosphopantetheine</keyword>
<dbReference type="PROSITE" id="PS00012">
    <property type="entry name" value="PHOSPHOPANTETHEINE"/>
    <property type="match status" value="1"/>
</dbReference>
<name>A0A1Q9CQB9_SYMMI</name>
<keyword evidence="7" id="KW-1185">Reference proteome</keyword>
<feature type="signal peptide" evidence="4">
    <location>
        <begin position="1"/>
        <end position="35"/>
    </location>
</feature>
<dbReference type="OrthoDB" id="442029at2759"/>
<evidence type="ECO:0000313" key="6">
    <source>
        <dbReference type="EMBL" id="OLP85116.1"/>
    </source>
</evidence>
<evidence type="ECO:0000259" key="5">
    <source>
        <dbReference type="PROSITE" id="PS50075"/>
    </source>
</evidence>
<feature type="chain" id="PRO_5012457967" evidence="4">
    <location>
        <begin position="36"/>
        <end position="1530"/>
    </location>
</feature>
<evidence type="ECO:0000256" key="3">
    <source>
        <dbReference type="SAM" id="Coils"/>
    </source>
</evidence>
<dbReference type="InterPro" id="IPR006073">
    <property type="entry name" value="GTP-bd"/>
</dbReference>
<proteinExistence type="predicted"/>
<dbReference type="PROSITE" id="PS50075">
    <property type="entry name" value="CARRIER"/>
    <property type="match status" value="1"/>
</dbReference>
<gene>
    <name evidence="6" type="primary">der</name>
    <name evidence="6" type="ORF">AK812_SmicGene33930</name>
</gene>
<organism evidence="6 7">
    <name type="scientific">Symbiodinium microadriaticum</name>
    <name type="common">Dinoflagellate</name>
    <name type="synonym">Zooxanthella microadriatica</name>
    <dbReference type="NCBI Taxonomy" id="2951"/>
    <lineage>
        <taxon>Eukaryota</taxon>
        <taxon>Sar</taxon>
        <taxon>Alveolata</taxon>
        <taxon>Dinophyceae</taxon>
        <taxon>Suessiales</taxon>
        <taxon>Symbiodiniaceae</taxon>
        <taxon>Symbiodinium</taxon>
    </lineage>
</organism>
<dbReference type="InterPro" id="IPR011990">
    <property type="entry name" value="TPR-like_helical_dom_sf"/>
</dbReference>
<evidence type="ECO:0000256" key="1">
    <source>
        <dbReference type="ARBA" id="ARBA00022450"/>
    </source>
</evidence>
<evidence type="ECO:0000313" key="7">
    <source>
        <dbReference type="Proteomes" id="UP000186817"/>
    </source>
</evidence>
<sequence length="1530" mass="165932">MAFFNSEHGSGAATMRRLTLGLLPLAAALGPSSWAKTRSPDPAFVASLVSYHQDKLENAVARLSSGRPFADWVFNMDTSVLPSPVSQKWLDNSTKDSASSQASLRYALSTLARGLARLSSGPSLADAVFDAESAKLLEPVAPDDIQPRLSLQQIASLGPKQISVLMAHENEMLAAGVGRLSSGKAFADYIFGMDTGELPSELPSEAYLEHFVQDHGLSRFAVNATMSMIGRAVSQLSSGKPLADAVFGCDVSHLSIPNKVVMAGTQSSVARLSWHTILQQRGCFERLFAFTALLLRALVRLGALLQAMAVPTDMTGTKLAETFSATKPLGLRPEITPCMIFGHNSALADAEGHLSKGAFDSAIPAAEAVRNEFQAKGDAVGSAHAVRVLLLAQLQKVIALEDDDVPVVTAESILTEAEKELDKSKSAGNSSAKAILQLAFTELLGFGTSRTGWSPDRPMRDKALDSANQAVDLFKEAGDTKMSAVAKLEISSLLCQGAAAKTALQAAQEAFDIFERLGDKQGMGRATWLMARSKLVAKDFDGALSKGHEALDLIRACGDKRAEALFLECLVQWSLTEGKPHKALVMAKEAFALRLDLEAPPKEEARSCLLLVEALAGVKKVRRGLKAAEECHDRLKKVGDRAQVYGLVVVAMAQLKRDHPELALTAIDEAIDIAREIGERRLEMMAQCTHAEVNVQLQSRPDALEAAEEAAAIAEAIFTLHSEHVKLIFLNQCMLVSILLRGVLDRASLVKALAAAKKAKELYKKARFRRGEAKALIHRASVLGMDTAVSSAEEMLQVASEAYDIFEEEEDLLGRSAALQLVAEAQLVKEGFDEASQAAQDRRALWKAMSSIQKALMSAREDFQREPMIMLVGAFSAGKSTLINSVLDRKACATGIEPTTCDLEFLRWEGVLLVDSAGLDAMNQPTHKEKALEAARRSNMAVVVLNARHPLRDSEGPILRELVEAKSQVVVAINYWNHVEAEEEQKQCLSYVEQTLKEWMPAKQVPIIPINAKKLDDAGVTKLRQTLLATAKKTNRQKDISAKAAIAREVRKMVIELDTFAAAAEEAHQQKCGSLEAVWTLLTKDLNPRRELRARDSEEMHRREQEMQKLQNKHAGIRDSFYETVQKSVGTGAVLSGLLAGAISSWEADEQRSQIEGQIQAKQQQIEDLESKVRTKLKQEEDIIQGFNNQLSDEKMQYQNKVARFEKGLGCRKEEGDAVLQLARILLASSEYDAAERHGMEAQKIFQEVGDKAAESVACVHLAQACLKKMSAEAEGETKEALASPSYRSSAEKAMRAANDAITACRHLGSKQLRAGALFWRAQVLGFRGRLEESLRVVLDAEKCFESAGAGSAMVQCKILAADCLAGLKHFEEAKEVADQAMKQANALHDRQAESQTKSCLERIEKAEKKSKEVVAPPVQQMIAAAEPGQAAPAAGAAPAASAVAPEQPKGLDPALATKRLMSIVKDVIAADDEITADSPLMEAGMDSLSSVQLVTEVSKEFQMTLSPSLVFDFPNVSAIVNHLVEESQG</sequence>
<dbReference type="SUPFAM" id="SSF47336">
    <property type="entry name" value="ACP-like"/>
    <property type="match status" value="1"/>
</dbReference>
<dbReference type="GO" id="GO:0031177">
    <property type="term" value="F:phosphopantetheine binding"/>
    <property type="evidence" value="ECO:0007669"/>
    <property type="project" value="InterPro"/>
</dbReference>
<dbReference type="Pfam" id="PF00550">
    <property type="entry name" value="PP-binding"/>
    <property type="match status" value="1"/>
</dbReference>
<evidence type="ECO:0000256" key="2">
    <source>
        <dbReference type="ARBA" id="ARBA00022553"/>
    </source>
</evidence>
<feature type="coiled-coil region" evidence="3">
    <location>
        <begin position="1152"/>
        <end position="1208"/>
    </location>
</feature>
<dbReference type="Gene3D" id="3.40.50.300">
    <property type="entry name" value="P-loop containing nucleotide triphosphate hydrolases"/>
    <property type="match status" value="1"/>
</dbReference>
<dbReference type="EMBL" id="LSRX01000995">
    <property type="protein sequence ID" value="OLP85116.1"/>
    <property type="molecule type" value="Genomic_DNA"/>
</dbReference>
<dbReference type="SMART" id="SM00823">
    <property type="entry name" value="PKS_PP"/>
    <property type="match status" value="1"/>
</dbReference>
<dbReference type="InterPro" id="IPR027417">
    <property type="entry name" value="P-loop_NTPase"/>
</dbReference>
<dbReference type="Pfam" id="PF01926">
    <property type="entry name" value="MMR_HSR1"/>
    <property type="match status" value="1"/>
</dbReference>
<keyword evidence="3" id="KW-0175">Coiled coil</keyword>
<dbReference type="Gene3D" id="1.10.1200.10">
    <property type="entry name" value="ACP-like"/>
    <property type="match status" value="1"/>
</dbReference>
<keyword evidence="2" id="KW-0597">Phosphoprotein</keyword>
<dbReference type="SUPFAM" id="SSF48452">
    <property type="entry name" value="TPR-like"/>
    <property type="match status" value="2"/>
</dbReference>
<evidence type="ECO:0000256" key="4">
    <source>
        <dbReference type="SAM" id="SignalP"/>
    </source>
</evidence>
<keyword evidence="4" id="KW-0732">Signal</keyword>
<dbReference type="InterPro" id="IPR036736">
    <property type="entry name" value="ACP-like_sf"/>
</dbReference>
<dbReference type="InterPro" id="IPR006162">
    <property type="entry name" value="Ppantetheine_attach_site"/>
</dbReference>
<feature type="domain" description="Carrier" evidence="5">
    <location>
        <begin position="1452"/>
        <end position="1528"/>
    </location>
</feature>
<reference evidence="6 7" key="1">
    <citation type="submission" date="2016-02" db="EMBL/GenBank/DDBJ databases">
        <title>Genome analysis of coral dinoflagellate symbionts highlights evolutionary adaptations to a symbiotic lifestyle.</title>
        <authorList>
            <person name="Aranda M."/>
            <person name="Li Y."/>
            <person name="Liew Y.J."/>
            <person name="Baumgarten S."/>
            <person name="Simakov O."/>
            <person name="Wilson M."/>
            <person name="Piel J."/>
            <person name="Ashoor H."/>
            <person name="Bougouffa S."/>
            <person name="Bajic V.B."/>
            <person name="Ryu T."/>
            <person name="Ravasi T."/>
            <person name="Bayer T."/>
            <person name="Micklem G."/>
            <person name="Kim H."/>
            <person name="Bhak J."/>
            <person name="Lajeunesse T.C."/>
            <person name="Voolstra C.R."/>
        </authorList>
    </citation>
    <scope>NUCLEOTIDE SEQUENCE [LARGE SCALE GENOMIC DNA]</scope>
    <source>
        <strain evidence="6 7">CCMP2467</strain>
    </source>
</reference>
<dbReference type="GO" id="GO:0005525">
    <property type="term" value="F:GTP binding"/>
    <property type="evidence" value="ECO:0007669"/>
    <property type="project" value="InterPro"/>
</dbReference>
<dbReference type="PANTHER" id="PTHR10098">
    <property type="entry name" value="RAPSYN-RELATED"/>
    <property type="match status" value="1"/>
</dbReference>
<protein>
    <submittedName>
        <fullName evidence="6">GTPase Der</fullName>
    </submittedName>
</protein>
<dbReference type="Proteomes" id="UP000186817">
    <property type="component" value="Unassembled WGS sequence"/>
</dbReference>
<dbReference type="InterPro" id="IPR009081">
    <property type="entry name" value="PP-bd_ACP"/>
</dbReference>
<dbReference type="SMART" id="SM01294">
    <property type="entry name" value="PKS_PP_betabranch"/>
    <property type="match status" value="1"/>
</dbReference>
<accession>A0A1Q9CQB9</accession>
<dbReference type="Gene3D" id="1.25.40.10">
    <property type="entry name" value="Tetratricopeptide repeat domain"/>
    <property type="match status" value="2"/>
</dbReference>